<reference evidence="2 3" key="1">
    <citation type="submission" date="2022-06" db="EMBL/GenBank/DDBJ databases">
        <title>Roseomonas CN29.</title>
        <authorList>
            <person name="Cheng Y."/>
            <person name="He X."/>
        </authorList>
    </citation>
    <scope>NUCLEOTIDE SEQUENCE [LARGE SCALE GENOMIC DNA]</scope>
    <source>
        <strain evidence="2 3">CN29</strain>
    </source>
</reference>
<feature type="transmembrane region" description="Helical" evidence="1">
    <location>
        <begin position="20"/>
        <end position="41"/>
    </location>
</feature>
<accession>A0ABT1X8G4</accession>
<protein>
    <submittedName>
        <fullName evidence="2">Uncharacterized protein</fullName>
    </submittedName>
</protein>
<organism evidence="2 3">
    <name type="scientific">Roseomonas populi</name>
    <dbReference type="NCBI Taxonomy" id="3121582"/>
    <lineage>
        <taxon>Bacteria</taxon>
        <taxon>Pseudomonadati</taxon>
        <taxon>Pseudomonadota</taxon>
        <taxon>Alphaproteobacteria</taxon>
        <taxon>Acetobacterales</taxon>
        <taxon>Roseomonadaceae</taxon>
        <taxon>Roseomonas</taxon>
    </lineage>
</organism>
<gene>
    <name evidence="2" type="ORF">NRP21_20300</name>
</gene>
<proteinExistence type="predicted"/>
<sequence length="44" mass="4563">MLATLGLDRAALLHGLRLALAAAIAFAIASFLHVGNAYWAAMPV</sequence>
<comment type="caution">
    <text evidence="2">The sequence shown here is derived from an EMBL/GenBank/DDBJ whole genome shotgun (WGS) entry which is preliminary data.</text>
</comment>
<dbReference type="Proteomes" id="UP001524642">
    <property type="component" value="Unassembled WGS sequence"/>
</dbReference>
<evidence type="ECO:0000256" key="1">
    <source>
        <dbReference type="SAM" id="Phobius"/>
    </source>
</evidence>
<evidence type="ECO:0000313" key="3">
    <source>
        <dbReference type="Proteomes" id="UP001524642"/>
    </source>
</evidence>
<keyword evidence="1" id="KW-0472">Membrane</keyword>
<evidence type="ECO:0000313" key="2">
    <source>
        <dbReference type="EMBL" id="MCR0984403.1"/>
    </source>
</evidence>
<keyword evidence="1" id="KW-1133">Transmembrane helix</keyword>
<keyword evidence="3" id="KW-1185">Reference proteome</keyword>
<keyword evidence="1" id="KW-0812">Transmembrane</keyword>
<dbReference type="RefSeq" id="WP_257718054.1">
    <property type="nucleotide sequence ID" value="NZ_JANJOU010000020.1"/>
</dbReference>
<name>A0ABT1X8G4_9PROT</name>
<dbReference type="EMBL" id="JANJOU010000020">
    <property type="protein sequence ID" value="MCR0984403.1"/>
    <property type="molecule type" value="Genomic_DNA"/>
</dbReference>